<dbReference type="eggNOG" id="ENOG502S6QB">
    <property type="taxonomic scope" value="Eukaryota"/>
</dbReference>
<feature type="coiled-coil region" evidence="1">
    <location>
        <begin position="215"/>
        <end position="269"/>
    </location>
</feature>
<dbReference type="Proteomes" id="UP000030762">
    <property type="component" value="Unassembled WGS sequence"/>
</dbReference>
<dbReference type="InParanoid" id="T0QP10"/>
<reference evidence="2 3" key="1">
    <citation type="submission" date="2012-04" db="EMBL/GenBank/DDBJ databases">
        <title>The Genome Sequence of Saprolegnia declina VS20.</title>
        <authorList>
            <consortium name="The Broad Institute Genome Sequencing Platform"/>
            <person name="Russ C."/>
            <person name="Nusbaum C."/>
            <person name="Tyler B."/>
            <person name="van West P."/>
            <person name="Dieguez-Uribeondo J."/>
            <person name="de Bruijn I."/>
            <person name="Tripathy S."/>
            <person name="Jiang R."/>
            <person name="Young S.K."/>
            <person name="Zeng Q."/>
            <person name="Gargeya S."/>
            <person name="Fitzgerald M."/>
            <person name="Haas B."/>
            <person name="Abouelleil A."/>
            <person name="Alvarado L."/>
            <person name="Arachchi H.M."/>
            <person name="Berlin A."/>
            <person name="Chapman S.B."/>
            <person name="Goldberg J."/>
            <person name="Griggs A."/>
            <person name="Gujja S."/>
            <person name="Hansen M."/>
            <person name="Howarth C."/>
            <person name="Imamovic A."/>
            <person name="Larimer J."/>
            <person name="McCowen C."/>
            <person name="Montmayeur A."/>
            <person name="Murphy C."/>
            <person name="Neiman D."/>
            <person name="Pearson M."/>
            <person name="Priest M."/>
            <person name="Roberts A."/>
            <person name="Saif S."/>
            <person name="Shea T."/>
            <person name="Sisk P."/>
            <person name="Sykes S."/>
            <person name="Wortman J."/>
            <person name="Nusbaum C."/>
            <person name="Birren B."/>
        </authorList>
    </citation>
    <scope>NUCLEOTIDE SEQUENCE [LARGE SCALE GENOMIC DNA]</scope>
    <source>
        <strain evidence="2 3">VS20</strain>
    </source>
</reference>
<organism evidence="2 3">
    <name type="scientific">Saprolegnia diclina (strain VS20)</name>
    <dbReference type="NCBI Taxonomy" id="1156394"/>
    <lineage>
        <taxon>Eukaryota</taxon>
        <taxon>Sar</taxon>
        <taxon>Stramenopiles</taxon>
        <taxon>Oomycota</taxon>
        <taxon>Saprolegniomycetes</taxon>
        <taxon>Saprolegniales</taxon>
        <taxon>Saprolegniaceae</taxon>
        <taxon>Saprolegnia</taxon>
    </lineage>
</organism>
<dbReference type="RefSeq" id="XP_008610897.1">
    <property type="nucleotide sequence ID" value="XM_008612675.1"/>
</dbReference>
<feature type="coiled-coil region" evidence="1">
    <location>
        <begin position="154"/>
        <end position="188"/>
    </location>
</feature>
<evidence type="ECO:0000313" key="3">
    <source>
        <dbReference type="Proteomes" id="UP000030762"/>
    </source>
</evidence>
<dbReference type="VEuPathDB" id="FungiDB:SDRG_06869"/>
<evidence type="ECO:0000313" key="2">
    <source>
        <dbReference type="EMBL" id="EQC35580.1"/>
    </source>
</evidence>
<dbReference type="OrthoDB" id="68456at2759"/>
<dbReference type="EMBL" id="JH767150">
    <property type="protein sequence ID" value="EQC35580.1"/>
    <property type="molecule type" value="Genomic_DNA"/>
</dbReference>
<feature type="coiled-coil region" evidence="1">
    <location>
        <begin position="65"/>
        <end position="103"/>
    </location>
</feature>
<gene>
    <name evidence="2" type="ORF">SDRG_06869</name>
</gene>
<name>T0QP10_SAPDV</name>
<dbReference type="GeneID" id="19947596"/>
<keyword evidence="3" id="KW-1185">Reference proteome</keyword>
<sequence length="346" mass="39427">MQYLDECVHQMRACADKLRGSKHALVDALEAMREEELPVVKFKHKLLYEAHEKEEDIRERNLKKFEALEKQAHEMLDKMLAEKKQLETEMRRQSQQFRNVMDQRDADVEAEYSKALGQLHDELEDTTQQLELAIRIRDAKHAHLTDLPAPSADLDELVATNAALKAQVEDANEDVAALKDEYHALKNAPIKRKPQDELVSAKSRALAEKKDAMECVHLQQEIRVLQQTHHSMQNKSTQRHWLELQVQENKRVEEAIANVAAEIETTKTNLVQTSIRLQSLLRTLASSPTVGAVMTRLYGLFSPTNVTLSVADCLAASPSEPEGRQALLELEQMGLVRRESDFITKL</sequence>
<protein>
    <submittedName>
        <fullName evidence="2">Uncharacterized protein</fullName>
    </submittedName>
</protein>
<accession>T0QP10</accession>
<keyword evidence="1" id="KW-0175">Coiled coil</keyword>
<dbReference type="AlphaFoldDB" id="T0QP10"/>
<dbReference type="OMA" id="KDAMECV"/>
<evidence type="ECO:0000256" key="1">
    <source>
        <dbReference type="SAM" id="Coils"/>
    </source>
</evidence>
<proteinExistence type="predicted"/>